<evidence type="ECO:0000313" key="2">
    <source>
        <dbReference type="EMBL" id="CBX99028.1"/>
    </source>
</evidence>
<sequence>MDSYMSSSIENSPNSAPALGSSSNTDKISNRFTRLSTPPPRPTANVWYGLPSPNTPGFSDGLPETLKHSLGRGEANQEQASLAHRSYEHGKIIAESEDPEEEDVTMSARESSSAVTTLNHDHQLGRELDEFSHSATVRRSTRVRTQVSSYNLSPTPPADPRKATKPKAKAAPTSATCEVSVPFELTVTPANADPIPFEGLPVLRTTDWELKYPPGGSTHPSYPYPTLDPRLIFCQPFVPVIDGLPDFSKVPKLVLPMGWRQVTWSGLLPVVFDPYHQAFKLTPVGPLPLTCEELQQGGLQKYVPGGELHPETSVLPDMTSLADGSVDEVYNWEGVDWTLPWAEHKSSGLVTSSASEVPVFSRGAVFQNHNVSTFVIVSPWREARDCPNLILDLEDAWRWLSGKEQQPDADFIPISAKRPRNGASRSNRKTKSPIPELMIGAKIADPDEANPVIQNQDAKLSSKNNEFCPYKSVATPMNVDITLLADTEFTLMELLSYFPQHYYWGHAAERLARAGASSSVIRNIINMTRALEGEAALKTSTVYSATRKSKQEMAKQEDVTEATEIDQSGAECASAVAVPDSKQVTTNYTAEGWTYDAWSRIDYPLLALAHGLQQPPAGPDAGPLTSLIKWCRKNERYRVLLSEVPDLLKEAEIGPLIEPGEEGCPDKDVAPRHHEAMKKDGQRVKRSLEVLKRATEDELQCPRKKRKMSEII</sequence>
<dbReference type="eggNOG" id="ENOG502R8WK">
    <property type="taxonomic scope" value="Eukaryota"/>
</dbReference>
<feature type="region of interest" description="Disordered" evidence="1">
    <location>
        <begin position="1"/>
        <end position="83"/>
    </location>
</feature>
<feature type="region of interest" description="Disordered" evidence="1">
    <location>
        <begin position="129"/>
        <end position="173"/>
    </location>
</feature>
<evidence type="ECO:0000256" key="1">
    <source>
        <dbReference type="SAM" id="MobiDB-lite"/>
    </source>
</evidence>
<dbReference type="AlphaFoldDB" id="E5A5Y3"/>
<dbReference type="HOGENOM" id="CLU_382250_0_0_1"/>
<dbReference type="OrthoDB" id="3751150at2759"/>
<dbReference type="VEuPathDB" id="FungiDB:LEMA_P082670.1"/>
<name>E5A5Y3_LEPMJ</name>
<dbReference type="Proteomes" id="UP000002668">
    <property type="component" value="Genome"/>
</dbReference>
<gene>
    <name evidence="2" type="ORF">LEMA_P082670.1</name>
</gene>
<reference evidence="3" key="1">
    <citation type="journal article" date="2011" name="Nat. Commun.">
        <title>Effector diversification within compartments of the Leptosphaeria maculans genome affected by Repeat-Induced Point mutations.</title>
        <authorList>
            <person name="Rouxel T."/>
            <person name="Grandaubert J."/>
            <person name="Hane J.K."/>
            <person name="Hoede C."/>
            <person name="van de Wouw A.P."/>
            <person name="Couloux A."/>
            <person name="Dominguez V."/>
            <person name="Anthouard V."/>
            <person name="Bally P."/>
            <person name="Bourras S."/>
            <person name="Cozijnsen A.J."/>
            <person name="Ciuffetti L.M."/>
            <person name="Degrave A."/>
            <person name="Dilmaghani A."/>
            <person name="Duret L."/>
            <person name="Fudal I."/>
            <person name="Goodwin S.B."/>
            <person name="Gout L."/>
            <person name="Glaser N."/>
            <person name="Linglin J."/>
            <person name="Kema G.H.J."/>
            <person name="Lapalu N."/>
            <person name="Lawrence C.B."/>
            <person name="May K."/>
            <person name="Meyer M."/>
            <person name="Ollivier B."/>
            <person name="Poulain J."/>
            <person name="Schoch C.L."/>
            <person name="Simon A."/>
            <person name="Spatafora J.W."/>
            <person name="Stachowiak A."/>
            <person name="Turgeon B.G."/>
            <person name="Tyler B.M."/>
            <person name="Vincent D."/>
            <person name="Weissenbach J."/>
            <person name="Amselem J."/>
            <person name="Quesneville H."/>
            <person name="Oliver R.P."/>
            <person name="Wincker P."/>
            <person name="Balesdent M.-H."/>
            <person name="Howlett B.J."/>
        </authorList>
    </citation>
    <scope>NUCLEOTIDE SEQUENCE [LARGE SCALE GENOMIC DNA]</scope>
    <source>
        <strain evidence="3">JN3 / isolate v23.1.3 / race Av1-4-5-6-7-8</strain>
    </source>
</reference>
<dbReference type="STRING" id="985895.E5A5Y3"/>
<evidence type="ECO:0000313" key="3">
    <source>
        <dbReference type="Proteomes" id="UP000002668"/>
    </source>
</evidence>
<keyword evidence="3" id="KW-1185">Reference proteome</keyword>
<proteinExistence type="predicted"/>
<protein>
    <submittedName>
        <fullName evidence="2">Uncharacterized protein</fullName>
    </submittedName>
</protein>
<dbReference type="InParanoid" id="E5A5Y3"/>
<dbReference type="OMA" id="WQLQYPP"/>
<accession>E5A5Y3</accession>
<organism evidence="2 3">
    <name type="scientific">Leptosphaeria maculans (strain JN3 / isolate v23.1.3 / race Av1-4-5-6-7-8)</name>
    <name type="common">Blackleg fungus</name>
    <name type="synonym">Phoma lingam</name>
    <dbReference type="NCBI Taxonomy" id="985895"/>
    <lineage>
        <taxon>Eukaryota</taxon>
        <taxon>Fungi</taxon>
        <taxon>Dikarya</taxon>
        <taxon>Ascomycota</taxon>
        <taxon>Pezizomycotina</taxon>
        <taxon>Dothideomycetes</taxon>
        <taxon>Pleosporomycetidae</taxon>
        <taxon>Pleosporales</taxon>
        <taxon>Pleosporineae</taxon>
        <taxon>Leptosphaeriaceae</taxon>
        <taxon>Plenodomus</taxon>
        <taxon>Plenodomus lingam/Leptosphaeria maculans species complex</taxon>
    </lineage>
</organism>
<dbReference type="EMBL" id="FP929135">
    <property type="protein sequence ID" value="CBX99028.1"/>
    <property type="molecule type" value="Genomic_DNA"/>
</dbReference>
<feature type="compositionally biased region" description="Polar residues" evidence="1">
    <location>
        <begin position="1"/>
        <end position="36"/>
    </location>
</feature>